<dbReference type="InterPro" id="IPR044894">
    <property type="entry name" value="TubC_N_sf"/>
</dbReference>
<dbReference type="InterPro" id="IPR042099">
    <property type="entry name" value="ANL_N_sf"/>
</dbReference>
<dbReference type="PROSITE" id="PS00012">
    <property type="entry name" value="PHOSPHOPANTETHEINE"/>
    <property type="match status" value="3"/>
</dbReference>
<protein>
    <recommendedName>
        <fullName evidence="5">Carrier domain-containing protein</fullName>
    </recommendedName>
</protein>
<reference evidence="6 7" key="1">
    <citation type="journal article" date="2015" name="BMC Genomics">
        <title>Genome mining reveals unlocked bioactive potential of marine Gram-negative bacteria.</title>
        <authorList>
            <person name="Machado H."/>
            <person name="Sonnenschein E.C."/>
            <person name="Melchiorsen J."/>
            <person name="Gram L."/>
        </authorList>
    </citation>
    <scope>NUCLEOTIDE SEQUENCE [LARGE SCALE GENOMIC DNA]</scope>
    <source>
        <strain evidence="6 7">S4054</strain>
    </source>
</reference>
<feature type="domain" description="Carrier" evidence="5">
    <location>
        <begin position="2102"/>
        <end position="2177"/>
    </location>
</feature>
<dbReference type="GO" id="GO:0043041">
    <property type="term" value="P:amino acid activation for nonribosomal peptide biosynthetic process"/>
    <property type="evidence" value="ECO:0007669"/>
    <property type="project" value="TreeGrafter"/>
</dbReference>
<dbReference type="SUPFAM" id="SSF56801">
    <property type="entry name" value="Acetyl-CoA synthetase-like"/>
    <property type="match status" value="3"/>
</dbReference>
<accession>A0A0F6AC50</accession>
<dbReference type="InterPro" id="IPR020845">
    <property type="entry name" value="AMP-binding_CS"/>
</dbReference>
<dbReference type="Gene3D" id="3.30.300.30">
    <property type="match status" value="3"/>
</dbReference>
<sequence>MSPLSILNTLRKQGIQLSYADDSLKIKAPKGAMTAEIQALLKENKLALVEFFQQQQVSQNQRHLKEVAAIDRDQRLPLSFFQQALWFIDQLSDQGSHYNVPITIEIKGELNIDALQQSLQALVMRHEILRTCYLSDDEGAYQQIMPQADLELKYQDLRELQADAQQQRCQSIRQEVTQQPFDLTQDLMIRGQLVQTEEQVYQLFICIHHIAADGGSLAVLTFELSALYQAFSQGKTAELAPQPIQYADYASWQLDWFEQEGPELLSFWQEKLKNIPVLHSIGTDYPRPIRQTFAGDTVSSHFSEQTVAGLEAIARDQNATLFMVLQAAFATLLHRYSGESDIVMGTPVENREHSGLSSLVGLFANSVVLRNDFSSDISFNEIVRQAKQYLLQAFRHQAMPLEVLVEHLQPERSLSHSPLFQVMLVLQNNQGGALSLPGLTLNSFYQENSSAKFDLTLNIQEDGKALRLNWEYNSDIFSRQRIAHLSQLFDRLVAEVIADSDVQIADICLLNQTEKNLLLGDWSYRTAETPVEQSLHGLFEQQAQLTPDAVAIRFQQTVMSYRELDLRANQLARVLRKHGVERNQLVGLCLPRGVDLYVGLLAILKAGAAYVPLDASFPAEVVAKRLSVIKPNIVLCDQITASLIAEEQQQLNITNVDWSDVDASQLNLPFSSQDLAYVLTTSGSTGEPKAIAMNHAPLTNLIAAVKLDCPTLAQPARVLQFASIGFDISFTDIFLAWLSGGELIAIEQHQQHDVVSLSQLIVEQRISVLHLPYSMLQAFAHHTISSEQKLDDVNVIISTAEQLKITDDIRELFNHWTKAELLNYFGPSETQVVTSHQLTGDADTWPEIPAIGKPITNVSCYVLDEKLQPVPVGVVGELYCGGAGVAQGYLYNPELTEQKFIADPFSESDGQRLYRTGDLVRWTQDGALEYFGRGDQQVKLRGFRVELGEIETALIQQAGVSDAVVILEPEQQILIGYVVIDGSVVTSLTQLKQQLTQLLPSYMIPAGLVAMDKLPLTSNGKVDKKALPAVDLSQLEKVEYVEPVSETEKVLASVWQQLLSVTQVGRNDNFFDIGGHSLLATKLVNHIREKLQVEVSIGNIFEHQTLFALAEFIDNSEGCDDLVLSLTNDNEQPVLSYSQQRFWLAAQMEPNSTQYNMFGAYHMRGDLDIEKLTQAFNIVIERHPILTTVYTTTASGECQPELKQFAPFTLKQFDLSLVSAAERQSQLEQLITLEQDQPFDLTKDMMVRAGLAKMSEQHWVLILTIHHIAFDGWSFAILNRDLAEVYNALTEQREPKLPPLLTSYNNYARWQRNWLEQGRSERLLDFWRDALDGIPECLSLPTDYTRSTEPDFRGKRFRYQLDLSSSQAVQRLALNKNVTLYMVLHSALSYLLKCYSDSDDIVVGSPIANRERHEIENVVGVFINMLAMRLKFSADISFNDLLKQSKEYSLAAYQHQQLPFDALVDELAPERHSNFSPIYQVMLALQNNDAADVQLNGCVFNELESDHLIVKNDLCLNVLESSDGLVFEWDYPVALFKQSTIERMNSQLVRLLQSVTEQPDRQLSAADMLADDELELISKQWNVTQYIKYDYEHLHQVFENQAQSFPQALAVSCANEQLTYEQLNQKANQLARALSAEGVSQGDHIGCFMERSNEAVTTIWALMKLGAVYVPIDPVNPKERVEYIIQDANIELLLSLSRHEERLPECGGVILVDKYPELSEFDDHNLPTLADSNLVAYIIYTSGSTGKPKGVMATHSNVISLCMEANKLLKFKPGTQGAALGSLSFDLSIAEILMPLCHGASVRLVHPDEVMDMELFGQSLKDCTLLHAVPSLMSEVLYYKDQLDDSEQFLPKLQILATGGEQVSRDLLIRMHASFPEAEKFEIYGPTECSVFSTMRKVTDFETAHNKSIIGHPIKHVKTVVMDQAGNLLPVNVPGELCISGPGVTAGYLNRPELTAEKYATTDIEWLGERVYRTGDLVRWLEDGSFEFLGRIDTQVKIRGFRVELAEIETAFKQLPVVKEALVSYWRSPDCLVAYVVCEESLTAQQLFDEFYQTAGGALPKYMIPDSIELMESLPTNSNGKFDRKQLVRPAELMVKQAHYQAPSSQLEQALCDLWQQLLNREQIGVLDNFFELGGHSLLATRLATLASHEFSVELSVKNIFAHQTIQSLAEYIEHQGKSNLGRIEKAPVGLKDNLSFAQQRLWLIDQIQVDNSQYNMPSVLRLKGQLDVEALSTSLLTIVERHQVLRTGYRRNSLGEAEIFLHPVPNSVIECIDLTHLPLAEREIELERHSKQSCQSPFNLTDDLMLRACLIQLTEDEYVLLVTMHHIASDGWSQGVMVKELAQLYAAYSEQKPNPLPELPIQYYDYAHWQNTWLSGDRLEGQIDYWRQRLDGIPTVHNLPLDFARNKAVGGASAYYQHQLSPSLLAGLTKLAAANDATLFMLLNSVFACLLSRHSGETDIVVGTAVANRDQVEVSDLVGFFVNTLVLRTELHDDPSFHDLLARSREDLLNAYQNQQVSFDHLVEELNPKRSLNHSPLFQVMLVLQNNEEISLDLADLQLSLASENIANAKYDITLSVNEGSDGLTLYWEFAADLFTETTIARMSGHFERLLEAVVNDPSCQVSKLPMITETEQELIVNDWNNTQVDYPADQGLHQPFEQQAALTPDAVAVVFEQQSLTYAELNRRANQLAAVLREHGVSHAEPIGLCVERSLEMVIGLLGILKANAAYVPLDPNYPLERKQRIVAKAGIALVVADQKNSTDFQRVVAVDSSPTEKADLDFNHAFTATAYDTAYVIFTSGSTGEPKGVEIAHHSAVNLITLVNRNFNIDAEDTVLCITSVGFDLSVYDIFGALAAGAKLVVSKSGDELEPKRLLNLIDQHQVTYWDSVPSTLKMIVDYIDLTQMDFSNNSLRLAFLSGDWIPTTLPQQAKSHFDRLQVISLGGATEGTVWSNFYPITEDMSQRKSVPYGRPLDNNTFYILDKHLQPVPLGVAGELYIGGVGVAKSYYQDPEKTAQSYLPNPFHADRHPTMYKTGDMGRLMADEHGMPGQMEFLGRIDHQVKIRGFRVELGEIEHCLRQHELVKDVLIMVTDEPQYIVAYLVTSNEHEFDESQLNQVIKAHLVENLPDYMVPAVLMFLPVLPLTANGKLDRKALPKPDLASVSTSDYIAPEGEVELQLAEIWQELLQVNKVSVTDNFFDIGGNSLLATRLVASIYRQFDVEIEIASLFHNQSIRQQALLLQSFLSTQDVLDNLDDLSEAEIDALMAQMEE</sequence>
<dbReference type="Pfam" id="PF00550">
    <property type="entry name" value="PP-binding"/>
    <property type="match status" value="3"/>
</dbReference>
<dbReference type="Proteomes" id="UP000033434">
    <property type="component" value="Unassembled WGS sequence"/>
</dbReference>
<keyword evidence="3" id="KW-0596">Phosphopantetheine</keyword>
<dbReference type="RefSeq" id="WP_046356035.1">
    <property type="nucleotide sequence ID" value="NZ_AUXW01000142.1"/>
</dbReference>
<evidence type="ECO:0000313" key="7">
    <source>
        <dbReference type="Proteomes" id="UP000033434"/>
    </source>
</evidence>
<dbReference type="NCBIfam" id="NF003417">
    <property type="entry name" value="PRK04813.1"/>
    <property type="match status" value="3"/>
</dbReference>
<dbReference type="FunFam" id="1.10.1200.10:FF:000005">
    <property type="entry name" value="Nonribosomal peptide synthetase 1"/>
    <property type="match status" value="3"/>
</dbReference>
<feature type="domain" description="Carrier" evidence="5">
    <location>
        <begin position="3168"/>
        <end position="3243"/>
    </location>
</feature>
<dbReference type="Pfam" id="PF00668">
    <property type="entry name" value="Condensation"/>
    <property type="match status" value="3"/>
</dbReference>
<dbReference type="InterPro" id="IPR020806">
    <property type="entry name" value="PKS_PP-bd"/>
</dbReference>
<evidence type="ECO:0000256" key="4">
    <source>
        <dbReference type="ARBA" id="ARBA00022553"/>
    </source>
</evidence>
<dbReference type="Pfam" id="PF13193">
    <property type="entry name" value="AMP-binding_C"/>
    <property type="match status" value="3"/>
</dbReference>
<dbReference type="FunFam" id="3.40.50.12780:FF:000012">
    <property type="entry name" value="Non-ribosomal peptide synthetase"/>
    <property type="match status" value="1"/>
</dbReference>
<dbReference type="GO" id="GO:0031177">
    <property type="term" value="F:phosphopantetheine binding"/>
    <property type="evidence" value="ECO:0007669"/>
    <property type="project" value="InterPro"/>
</dbReference>
<dbReference type="InterPro" id="IPR045851">
    <property type="entry name" value="AMP-bd_C_sf"/>
</dbReference>
<evidence type="ECO:0000313" key="6">
    <source>
        <dbReference type="EMBL" id="KKE83738.1"/>
    </source>
</evidence>
<dbReference type="NCBIfam" id="TIGR01733">
    <property type="entry name" value="AA-adenyl-dom"/>
    <property type="match status" value="3"/>
</dbReference>
<dbReference type="InterPro" id="IPR036736">
    <property type="entry name" value="ACP-like_sf"/>
</dbReference>
<comment type="cofactor">
    <cofactor evidence="1">
        <name>pantetheine 4'-phosphate</name>
        <dbReference type="ChEBI" id="CHEBI:47942"/>
    </cofactor>
</comment>
<organism evidence="6 7">
    <name type="scientific">Pseudoalteromonas luteoviolacea S4054</name>
    <dbReference type="NCBI Taxonomy" id="1129367"/>
    <lineage>
        <taxon>Bacteria</taxon>
        <taxon>Pseudomonadati</taxon>
        <taxon>Pseudomonadota</taxon>
        <taxon>Gammaproteobacteria</taxon>
        <taxon>Alteromonadales</taxon>
        <taxon>Pseudoalteromonadaceae</taxon>
        <taxon>Pseudoalteromonas</taxon>
    </lineage>
</organism>
<name>A0A0F6AC50_9GAMM</name>
<evidence type="ECO:0000259" key="5">
    <source>
        <dbReference type="PROSITE" id="PS50075"/>
    </source>
</evidence>
<dbReference type="SUPFAM" id="SSF52777">
    <property type="entry name" value="CoA-dependent acyltransferases"/>
    <property type="match status" value="6"/>
</dbReference>
<proteinExistence type="inferred from homology"/>
<evidence type="ECO:0000256" key="2">
    <source>
        <dbReference type="ARBA" id="ARBA00006432"/>
    </source>
</evidence>
<dbReference type="InterPro" id="IPR041464">
    <property type="entry name" value="TubC_N"/>
</dbReference>
<dbReference type="SUPFAM" id="SSF47336">
    <property type="entry name" value="ACP-like"/>
    <property type="match status" value="3"/>
</dbReference>
<dbReference type="Pfam" id="PF18563">
    <property type="entry name" value="TubC_N"/>
    <property type="match status" value="1"/>
</dbReference>
<dbReference type="Gene3D" id="3.40.50.980">
    <property type="match status" value="4"/>
</dbReference>
<dbReference type="PATRIC" id="fig|1129367.4.peg.2394"/>
<dbReference type="InterPro" id="IPR025110">
    <property type="entry name" value="AMP-bd_C"/>
</dbReference>
<dbReference type="GO" id="GO:0005737">
    <property type="term" value="C:cytoplasm"/>
    <property type="evidence" value="ECO:0007669"/>
    <property type="project" value="TreeGrafter"/>
</dbReference>
<dbReference type="Gene3D" id="3.30.559.10">
    <property type="entry name" value="Chloramphenicol acetyltransferase-like domain"/>
    <property type="match status" value="3"/>
</dbReference>
<dbReference type="InterPro" id="IPR000873">
    <property type="entry name" value="AMP-dep_synth/lig_dom"/>
</dbReference>
<dbReference type="InterPro" id="IPR001242">
    <property type="entry name" value="Condensation_dom"/>
</dbReference>
<comment type="caution">
    <text evidence="6">The sequence shown here is derived from an EMBL/GenBank/DDBJ whole genome shotgun (WGS) entry which is preliminary data.</text>
</comment>
<dbReference type="Pfam" id="PF00501">
    <property type="entry name" value="AMP-binding"/>
    <property type="match status" value="3"/>
</dbReference>
<dbReference type="PROSITE" id="PS50075">
    <property type="entry name" value="CARRIER"/>
    <property type="match status" value="3"/>
</dbReference>
<dbReference type="GO" id="GO:0003824">
    <property type="term" value="F:catalytic activity"/>
    <property type="evidence" value="ECO:0007669"/>
    <property type="project" value="InterPro"/>
</dbReference>
<dbReference type="Gene3D" id="2.30.38.10">
    <property type="entry name" value="Luciferase, Domain 3"/>
    <property type="match status" value="2"/>
</dbReference>
<comment type="similarity">
    <text evidence="2">Belongs to the ATP-dependent AMP-binding enzyme family.</text>
</comment>
<keyword evidence="4" id="KW-0597">Phosphoprotein</keyword>
<dbReference type="FunFam" id="2.30.38.10:FF:000001">
    <property type="entry name" value="Non-ribosomal peptide synthetase PvdI"/>
    <property type="match status" value="1"/>
</dbReference>
<dbReference type="InterPro" id="IPR010071">
    <property type="entry name" value="AA_adenyl_dom"/>
</dbReference>
<dbReference type="InterPro" id="IPR023213">
    <property type="entry name" value="CAT-like_dom_sf"/>
</dbReference>
<dbReference type="GO" id="GO:0044550">
    <property type="term" value="P:secondary metabolite biosynthetic process"/>
    <property type="evidence" value="ECO:0007669"/>
    <property type="project" value="UniProtKB-ARBA"/>
</dbReference>
<dbReference type="CDD" id="cd05930">
    <property type="entry name" value="A_NRPS"/>
    <property type="match status" value="2"/>
</dbReference>
<dbReference type="PROSITE" id="PS00455">
    <property type="entry name" value="AMP_BINDING"/>
    <property type="match status" value="3"/>
</dbReference>
<gene>
    <name evidence="6" type="ORF">N479_12995</name>
</gene>
<dbReference type="InterPro" id="IPR009081">
    <property type="entry name" value="PP-bd_ACP"/>
</dbReference>
<feature type="domain" description="Carrier" evidence="5">
    <location>
        <begin position="1042"/>
        <end position="1117"/>
    </location>
</feature>
<dbReference type="PANTHER" id="PTHR45527">
    <property type="entry name" value="NONRIBOSOMAL PEPTIDE SYNTHETASE"/>
    <property type="match status" value="1"/>
</dbReference>
<dbReference type="Gene3D" id="1.10.10.1830">
    <property type="entry name" value="Non-ribosomal peptide synthase, adenylation domain"/>
    <property type="match status" value="1"/>
</dbReference>
<dbReference type="PANTHER" id="PTHR45527:SF1">
    <property type="entry name" value="FATTY ACID SYNTHASE"/>
    <property type="match status" value="1"/>
</dbReference>
<evidence type="ECO:0000256" key="1">
    <source>
        <dbReference type="ARBA" id="ARBA00001957"/>
    </source>
</evidence>
<dbReference type="EMBL" id="AUXW01000142">
    <property type="protein sequence ID" value="KKE83738.1"/>
    <property type="molecule type" value="Genomic_DNA"/>
</dbReference>
<dbReference type="CDD" id="cd19531">
    <property type="entry name" value="LCL_NRPS-like"/>
    <property type="match status" value="3"/>
</dbReference>
<dbReference type="FunFam" id="3.30.300.30:FF:000010">
    <property type="entry name" value="Enterobactin synthetase component F"/>
    <property type="match status" value="2"/>
</dbReference>
<dbReference type="Gene3D" id="3.30.559.30">
    <property type="entry name" value="Nonribosomal peptide synthetase, condensation domain"/>
    <property type="match status" value="3"/>
</dbReference>
<dbReference type="FunFam" id="3.30.559.10:FF:000012">
    <property type="entry name" value="Non-ribosomal peptide synthetase"/>
    <property type="match status" value="1"/>
</dbReference>
<dbReference type="SMART" id="SM00823">
    <property type="entry name" value="PKS_PP"/>
    <property type="match status" value="2"/>
</dbReference>
<dbReference type="FunFam" id="3.40.50.980:FF:000001">
    <property type="entry name" value="Non-ribosomal peptide synthetase"/>
    <property type="match status" value="3"/>
</dbReference>
<evidence type="ECO:0000256" key="3">
    <source>
        <dbReference type="ARBA" id="ARBA00022450"/>
    </source>
</evidence>
<dbReference type="InterPro" id="IPR006162">
    <property type="entry name" value="Ppantetheine_attach_site"/>
</dbReference>
<dbReference type="Gene3D" id="3.40.50.12780">
    <property type="entry name" value="N-terminal domain of ligase-like"/>
    <property type="match status" value="1"/>
</dbReference>
<dbReference type="Gene3D" id="1.10.1200.10">
    <property type="entry name" value="ACP-like"/>
    <property type="match status" value="3"/>
</dbReference>